<feature type="domain" description="Peptidase S1" evidence="6">
    <location>
        <begin position="9"/>
        <end position="248"/>
    </location>
</feature>
<dbReference type="PROSITE" id="PS50240">
    <property type="entry name" value="TRYPSIN_DOM"/>
    <property type="match status" value="1"/>
</dbReference>
<dbReference type="PANTHER" id="PTHR24276">
    <property type="entry name" value="POLYSERASE-RELATED"/>
    <property type="match status" value="1"/>
</dbReference>
<reference evidence="8" key="1">
    <citation type="submission" date="2023-01" db="EMBL/GenBank/DDBJ databases">
        <title>Key to firefly adult light organ development and bioluminescence: homeobox transcription factors regulate luciferase expression and transportation to peroxisome.</title>
        <authorList>
            <person name="Fu X."/>
        </authorList>
    </citation>
    <scope>NUCLEOTIDE SEQUENCE [LARGE SCALE GENOMIC DNA]</scope>
</reference>
<dbReference type="InterPro" id="IPR001254">
    <property type="entry name" value="Trypsin_dom"/>
</dbReference>
<dbReference type="SMART" id="SM00020">
    <property type="entry name" value="Tryp_SPc"/>
    <property type="match status" value="1"/>
</dbReference>
<dbReference type="FunFam" id="2.40.10.10:FF:000068">
    <property type="entry name" value="transmembrane protease serine 2"/>
    <property type="match status" value="1"/>
</dbReference>
<organism evidence="7 8">
    <name type="scientific">Aquatica leii</name>
    <dbReference type="NCBI Taxonomy" id="1421715"/>
    <lineage>
        <taxon>Eukaryota</taxon>
        <taxon>Metazoa</taxon>
        <taxon>Ecdysozoa</taxon>
        <taxon>Arthropoda</taxon>
        <taxon>Hexapoda</taxon>
        <taxon>Insecta</taxon>
        <taxon>Pterygota</taxon>
        <taxon>Neoptera</taxon>
        <taxon>Endopterygota</taxon>
        <taxon>Coleoptera</taxon>
        <taxon>Polyphaga</taxon>
        <taxon>Elateriformia</taxon>
        <taxon>Elateroidea</taxon>
        <taxon>Lampyridae</taxon>
        <taxon>Luciolinae</taxon>
        <taxon>Aquatica</taxon>
    </lineage>
</organism>
<dbReference type="Gene3D" id="2.40.10.10">
    <property type="entry name" value="Trypsin-like serine proteases"/>
    <property type="match status" value="1"/>
</dbReference>
<name>A0AAN7P792_9COLE</name>
<dbReference type="GO" id="GO:0006508">
    <property type="term" value="P:proteolysis"/>
    <property type="evidence" value="ECO:0007669"/>
    <property type="project" value="UniProtKB-KW"/>
</dbReference>
<dbReference type="EMBL" id="JARPUR010000004">
    <property type="protein sequence ID" value="KAK4878382.1"/>
    <property type="molecule type" value="Genomic_DNA"/>
</dbReference>
<feature type="chain" id="PRO_5042929244" description="Peptidase S1 domain-containing protein" evidence="5">
    <location>
        <begin position="20"/>
        <end position="257"/>
    </location>
</feature>
<evidence type="ECO:0000256" key="4">
    <source>
        <dbReference type="ARBA" id="ARBA00023157"/>
    </source>
</evidence>
<dbReference type="PANTHER" id="PTHR24276:SF98">
    <property type="entry name" value="FI18310P1-RELATED"/>
    <property type="match status" value="1"/>
</dbReference>
<feature type="signal peptide" evidence="5">
    <location>
        <begin position="1"/>
        <end position="19"/>
    </location>
</feature>
<evidence type="ECO:0000259" key="6">
    <source>
        <dbReference type="PROSITE" id="PS50240"/>
    </source>
</evidence>
<dbReference type="InterPro" id="IPR050430">
    <property type="entry name" value="Peptidase_S1"/>
</dbReference>
<keyword evidence="1" id="KW-0645">Protease</keyword>
<evidence type="ECO:0000256" key="1">
    <source>
        <dbReference type="ARBA" id="ARBA00022670"/>
    </source>
</evidence>
<evidence type="ECO:0000313" key="8">
    <source>
        <dbReference type="Proteomes" id="UP001353858"/>
    </source>
</evidence>
<dbReference type="InterPro" id="IPR043504">
    <property type="entry name" value="Peptidase_S1_PA_chymotrypsin"/>
</dbReference>
<keyword evidence="2" id="KW-0378">Hydrolase</keyword>
<proteinExistence type="predicted"/>
<dbReference type="AlphaFoldDB" id="A0AAN7P792"/>
<dbReference type="Pfam" id="PF00089">
    <property type="entry name" value="Trypsin"/>
    <property type="match status" value="1"/>
</dbReference>
<evidence type="ECO:0000256" key="3">
    <source>
        <dbReference type="ARBA" id="ARBA00022825"/>
    </source>
</evidence>
<dbReference type="SUPFAM" id="SSF50494">
    <property type="entry name" value="Trypsin-like serine proteases"/>
    <property type="match status" value="1"/>
</dbReference>
<accession>A0AAN7P792</accession>
<dbReference type="Proteomes" id="UP001353858">
    <property type="component" value="Unassembled WGS sequence"/>
</dbReference>
<comment type="caution">
    <text evidence="7">The sequence shown here is derived from an EMBL/GenBank/DDBJ whole genome shotgun (WGS) entry which is preliminary data.</text>
</comment>
<gene>
    <name evidence="7" type="ORF">RN001_010888</name>
</gene>
<dbReference type="InterPro" id="IPR009003">
    <property type="entry name" value="Peptidase_S1_PA"/>
</dbReference>
<keyword evidence="4" id="KW-1015">Disulfide bond</keyword>
<keyword evidence="8" id="KW-1185">Reference proteome</keyword>
<keyword evidence="5" id="KW-0732">Signal</keyword>
<sequence length="257" mass="28362">MFKSLGVLVILGLIAEAILQETDLDRHTTVETPTEFVDVSEAPFQVSVKIFGRHVCSGSILNEQMVLTAFHCTMWGVISDIQVRAGTLNPYIGGQEVNVKGICTYASKDELEPYKDIQILILEKELTFETNVQPIQLSFNDISDGTTALITGWNVAEGENFTSSKQPQIVSLTKMSNELCPGYANDNALVCFSSSSEKLSNVKTGSPLIVNGKQVGIDAYSYKNQCDNNRGFYIMLKAHRAFITKCIAHNLSKKPHF</sequence>
<protein>
    <recommendedName>
        <fullName evidence="6">Peptidase S1 domain-containing protein</fullName>
    </recommendedName>
</protein>
<evidence type="ECO:0000313" key="7">
    <source>
        <dbReference type="EMBL" id="KAK4878382.1"/>
    </source>
</evidence>
<evidence type="ECO:0000256" key="2">
    <source>
        <dbReference type="ARBA" id="ARBA00022801"/>
    </source>
</evidence>
<evidence type="ECO:0000256" key="5">
    <source>
        <dbReference type="SAM" id="SignalP"/>
    </source>
</evidence>
<keyword evidence="3" id="KW-0720">Serine protease</keyword>
<dbReference type="GO" id="GO:0004252">
    <property type="term" value="F:serine-type endopeptidase activity"/>
    <property type="evidence" value="ECO:0007669"/>
    <property type="project" value="InterPro"/>
</dbReference>